<dbReference type="EMBL" id="VCLA01000199">
    <property type="protein sequence ID" value="MQT05184.1"/>
    <property type="molecule type" value="Genomic_DNA"/>
</dbReference>
<comment type="caution">
    <text evidence="2">The sequence shown here is derived from an EMBL/GenBank/DDBJ whole genome shotgun (WGS) entry which is preliminary data.</text>
</comment>
<dbReference type="AlphaFoldDB" id="A0A646KS79"/>
<evidence type="ECO:0000313" key="2">
    <source>
        <dbReference type="EMBL" id="MQT05184.1"/>
    </source>
</evidence>
<dbReference type="Proteomes" id="UP000419138">
    <property type="component" value="Unassembled WGS sequence"/>
</dbReference>
<reference evidence="2 3" key="1">
    <citation type="submission" date="2019-05" db="EMBL/GenBank/DDBJ databases">
        <title>Comparative genomics and metabolomics analyses of clavulanic acid producing Streptomyces species provides insight into specialized metabolism and evolution of beta-lactam biosynthetic gene clusters.</title>
        <authorList>
            <person name="Moore M.A."/>
            <person name="Cruz-Morales P."/>
            <person name="Barona Gomez F."/>
            <person name="Kapil T."/>
        </authorList>
    </citation>
    <scope>NUCLEOTIDE SEQUENCE [LARGE SCALE GENOMIC DNA]</scope>
    <source>
        <strain evidence="2 3">NRRL 5741</strain>
    </source>
</reference>
<dbReference type="RefSeq" id="WP_153526438.1">
    <property type="nucleotide sequence ID" value="NZ_JBEPDZ010000031.1"/>
</dbReference>
<protein>
    <submittedName>
        <fullName evidence="2">Uncharacterized protein</fullName>
    </submittedName>
</protein>
<gene>
    <name evidence="2" type="ORF">FF041_35235</name>
</gene>
<sequence length="86" mass="8999">MRQDSGCCWSAWPGRSRPVPAGAESSSNASGHTHRTGSQYVESFTNTGGNLVVEWRADNDGGGDDGTDNGRGDGGTWGDCYGTRVC</sequence>
<organism evidence="2 3">
    <name type="scientific">Streptomyces jumonjinensis</name>
    <dbReference type="NCBI Taxonomy" id="1945"/>
    <lineage>
        <taxon>Bacteria</taxon>
        <taxon>Bacillati</taxon>
        <taxon>Actinomycetota</taxon>
        <taxon>Actinomycetes</taxon>
        <taxon>Kitasatosporales</taxon>
        <taxon>Streptomycetaceae</taxon>
        <taxon>Streptomyces</taxon>
    </lineage>
</organism>
<evidence type="ECO:0000313" key="3">
    <source>
        <dbReference type="Proteomes" id="UP000419138"/>
    </source>
</evidence>
<evidence type="ECO:0000256" key="1">
    <source>
        <dbReference type="SAM" id="MobiDB-lite"/>
    </source>
</evidence>
<proteinExistence type="predicted"/>
<keyword evidence="3" id="KW-1185">Reference proteome</keyword>
<name>A0A646KS79_STRJU</name>
<accession>A0A646KS79</accession>
<feature type="region of interest" description="Disordered" evidence="1">
    <location>
        <begin position="1"/>
        <end position="86"/>
    </location>
</feature>
<feature type="compositionally biased region" description="Polar residues" evidence="1">
    <location>
        <begin position="24"/>
        <end position="49"/>
    </location>
</feature>
<dbReference type="OrthoDB" id="4336565at2"/>